<dbReference type="GO" id="GO:0005891">
    <property type="term" value="C:voltage-gated calcium channel complex"/>
    <property type="evidence" value="ECO:0007669"/>
    <property type="project" value="TreeGrafter"/>
</dbReference>
<evidence type="ECO:0000256" key="14">
    <source>
        <dbReference type="ARBA" id="ARBA00073352"/>
    </source>
</evidence>
<keyword evidence="5 16" id="KW-0812">Transmembrane</keyword>
<evidence type="ECO:0000256" key="15">
    <source>
        <dbReference type="SAM" id="MobiDB-lite"/>
    </source>
</evidence>
<evidence type="ECO:0000256" key="7">
    <source>
        <dbReference type="ARBA" id="ARBA00022737"/>
    </source>
</evidence>
<evidence type="ECO:0000256" key="4">
    <source>
        <dbReference type="ARBA" id="ARBA00022568"/>
    </source>
</evidence>
<dbReference type="PROSITE" id="PS50234">
    <property type="entry name" value="VWFA"/>
    <property type="match status" value="1"/>
</dbReference>
<evidence type="ECO:0000313" key="18">
    <source>
        <dbReference type="Ensembl" id="ENSCCRP00015066769.1"/>
    </source>
</evidence>
<dbReference type="InterPro" id="IPR002035">
    <property type="entry name" value="VWF_A"/>
</dbReference>
<dbReference type="Gene3D" id="3.40.50.410">
    <property type="entry name" value="von Willebrand factor, type A domain"/>
    <property type="match status" value="1"/>
</dbReference>
<evidence type="ECO:0000259" key="17">
    <source>
        <dbReference type="PROSITE" id="PS50234"/>
    </source>
</evidence>
<evidence type="ECO:0000256" key="5">
    <source>
        <dbReference type="ARBA" id="ARBA00022692"/>
    </source>
</evidence>
<evidence type="ECO:0000256" key="8">
    <source>
        <dbReference type="ARBA" id="ARBA00022837"/>
    </source>
</evidence>
<evidence type="ECO:0000256" key="12">
    <source>
        <dbReference type="ARBA" id="ARBA00023180"/>
    </source>
</evidence>
<feature type="domain" description="VWFA" evidence="17">
    <location>
        <begin position="150"/>
        <end position="351"/>
    </location>
</feature>
<evidence type="ECO:0000256" key="6">
    <source>
        <dbReference type="ARBA" id="ARBA00022729"/>
    </source>
</evidence>
<evidence type="ECO:0000256" key="16">
    <source>
        <dbReference type="SAM" id="Phobius"/>
    </source>
</evidence>
<comment type="subcellular location">
    <subcellularLocation>
        <location evidence="1">Membrane</location>
        <topology evidence="1">Single-pass type I membrane protein</topology>
    </subcellularLocation>
</comment>
<dbReference type="Gene3D" id="3.30.450.20">
    <property type="entry name" value="PAS domain"/>
    <property type="match status" value="2"/>
</dbReference>
<keyword evidence="3" id="KW-0813">Transport</keyword>
<dbReference type="Pfam" id="PF00092">
    <property type="entry name" value="VWA"/>
    <property type="match status" value="1"/>
</dbReference>
<dbReference type="InterPro" id="IPR036465">
    <property type="entry name" value="vWFA_dom_sf"/>
</dbReference>
<keyword evidence="7" id="KW-0677">Repeat</keyword>
<evidence type="ECO:0000313" key="19">
    <source>
        <dbReference type="Proteomes" id="UP000694700"/>
    </source>
</evidence>
<keyword evidence="6" id="KW-0732">Signal</keyword>
<protein>
    <recommendedName>
        <fullName evidence="14">VWFA and cache domain-containing protein 1</fullName>
    </recommendedName>
</protein>
<keyword evidence="11 16" id="KW-0472">Membrane</keyword>
<keyword evidence="8" id="KW-0106">Calcium</keyword>
<dbReference type="InterPro" id="IPR029151">
    <property type="entry name" value="Sensor-like_sf"/>
</dbReference>
<dbReference type="AlphaFoldDB" id="A0A8C1ZBJ0"/>
<proteinExistence type="inferred from homology"/>
<dbReference type="GO" id="GO:0005245">
    <property type="term" value="F:voltage-gated calcium channel activity"/>
    <property type="evidence" value="ECO:0007669"/>
    <property type="project" value="TreeGrafter"/>
</dbReference>
<dbReference type="Ensembl" id="ENSCCRT00015068948.1">
    <property type="protein sequence ID" value="ENSCCRP00015066769.1"/>
    <property type="gene ID" value="ENSCCRG00015026907.1"/>
</dbReference>
<reference evidence="18" key="1">
    <citation type="submission" date="2025-08" db="UniProtKB">
        <authorList>
            <consortium name="Ensembl"/>
        </authorList>
    </citation>
    <scope>IDENTIFICATION</scope>
</reference>
<organism evidence="18 19">
    <name type="scientific">Cyprinus carpio</name>
    <name type="common">Common carp</name>
    <dbReference type="NCBI Taxonomy" id="7962"/>
    <lineage>
        <taxon>Eukaryota</taxon>
        <taxon>Metazoa</taxon>
        <taxon>Chordata</taxon>
        <taxon>Craniata</taxon>
        <taxon>Vertebrata</taxon>
        <taxon>Euteleostomi</taxon>
        <taxon>Actinopterygii</taxon>
        <taxon>Neopterygii</taxon>
        <taxon>Teleostei</taxon>
        <taxon>Ostariophysi</taxon>
        <taxon>Cypriniformes</taxon>
        <taxon>Cyprinidae</taxon>
        <taxon>Cyprininae</taxon>
        <taxon>Cyprinus</taxon>
    </lineage>
</organism>
<keyword evidence="9 16" id="KW-1133">Transmembrane helix</keyword>
<evidence type="ECO:0000256" key="11">
    <source>
        <dbReference type="ARBA" id="ARBA00023136"/>
    </source>
</evidence>
<dbReference type="SUPFAM" id="SSF53300">
    <property type="entry name" value="vWA-like"/>
    <property type="match status" value="1"/>
</dbReference>
<dbReference type="SUPFAM" id="SSF103190">
    <property type="entry name" value="Sensory domain-like"/>
    <property type="match status" value="1"/>
</dbReference>
<dbReference type="FunFam" id="3.40.50.410:FF:000039">
    <property type="entry name" value="VWFA and cache domain-containing protein 1"/>
    <property type="match status" value="1"/>
</dbReference>
<keyword evidence="10" id="KW-0406">Ion transport</keyword>
<feature type="region of interest" description="Disordered" evidence="15">
    <location>
        <begin position="1051"/>
        <end position="1097"/>
    </location>
</feature>
<feature type="transmembrane region" description="Helical" evidence="16">
    <location>
        <begin position="969"/>
        <end position="990"/>
    </location>
</feature>
<dbReference type="FunFam" id="3.30.450.20:FF:000024">
    <property type="entry name" value="VWFA and cache domain-containing protein 1"/>
    <property type="match status" value="1"/>
</dbReference>
<evidence type="ECO:0000256" key="2">
    <source>
        <dbReference type="ARBA" id="ARBA00007060"/>
    </source>
</evidence>
<evidence type="ECO:0000256" key="1">
    <source>
        <dbReference type="ARBA" id="ARBA00004479"/>
    </source>
</evidence>
<dbReference type="PANTHER" id="PTHR10166:SF68">
    <property type="entry name" value="VWFA AND CACHE DOMAIN-CONTAINING PROTEIN 1"/>
    <property type="match status" value="1"/>
</dbReference>
<dbReference type="Proteomes" id="UP000694700">
    <property type="component" value="Unplaced"/>
</dbReference>
<keyword evidence="12" id="KW-0325">Glycoprotein</keyword>
<evidence type="ECO:0000256" key="10">
    <source>
        <dbReference type="ARBA" id="ARBA00023065"/>
    </source>
</evidence>
<comment type="similarity">
    <text evidence="2">Belongs to the calcium channel subunit alpha-2/delta family.</text>
</comment>
<comment type="function">
    <text evidence="13">May regulate voltage-dependent calcium channels.</text>
</comment>
<keyword evidence="4" id="KW-0109">Calcium transport</keyword>
<accession>A0A8C1ZBJ0</accession>
<feature type="compositionally biased region" description="Polar residues" evidence="15">
    <location>
        <begin position="1069"/>
        <end position="1088"/>
    </location>
</feature>
<sequence>GILPPKKLLGVLSRIFNSFVYTEKTSNGETEVQQLAKKIREKFNRYLDVVNRNKQVVEASYTAHLTSPLTAIQDCCTIPPSMMEFDGNFNTNVSKTISCDRLSLTVNSRAFNPGRDLNSGLHLASLDRKSLFLCVGRPVYVSAVRPQSKHIVVIIDHGASVTETQLQIARDAALIILNSIDEHDKISVLTIADIVRSCSLDQCYKSFLSPATSETKRKMSTFINNIKASDSSTQHALGFQKAFQLLRNTSNVTRQPTNTDMVIIYLSSGVTSRDSSEHEKRATLSVVKEENRHLNNSVMILTYALMNEGVTGLKELAFLRDLAEQNSVKYGVPDRSALPVVKGSMMVLNQLSNLETTVGRFYINLPNRMIDVASFSLPYADQMGDGFIMTVSRPCYFGNLLLGVVGVDVNLAYILEDVTYYQDSLASYTFLIDNKGYTLMHPSLTRPYLMTEAPLHTDIIHYENIPGFAAVRQNILSLPLGSQVIAVPVNSSLSWHMNRLREPSRDAYNVSYAWKLVQDTSFILCIVYVQPEIPVKQLKNLNTAPSSKLLYHRLDLLGQPSSCLHFKQLATSSVRNEVMATSHVTDEWMSLMEMSSLNCYIVRRYIATPNGVLRIYPGSLMDKAFDPTRRQWYLHAVANPGLITFTGPYLDIGGAGYVVTISHTIHASSSQKASGYTVAVMGIDFTLRYFYKVLLDLLPICNQDKGNKIRCFIMEDRGYLVAHPTLIDPKGHAPAEQQHITHKEPLVANDILNHPNFVKKNLCNSFSDRTVQRFYKFNTSIVGDLTNLVHGSHCSKYRLTRIPGTNAFAGIVNETCDSLAFCACSTVDRLCLNCHRMEQNECECPCECPLEVNECTGNLTNAENRNPSCDVHQEPLSLTVIEPSLQDTLPQCINTRCSQRFTSSDCFGVLDCEWCMVDSDGKTHLDKPYCALQKECFGGIVGAKSPYVDGLGILDEELASLNMVKSAPVGPVAGGIMGCIMVLVLAVYAYRHQIHRRSHQHMSPLAAQEMSVRMSNLDNERDDRDEDSHEDRGIISNTRFIAAVIERHTHSPERRRRYWGRSGTESDHGYSTMSPQEDSENPPCNNDPLSAGVDVGNHDEDLDLDTPPQTAALLSHKFHPYRHPHSHHPLHLHTHHLQAAVTVHSVDAEC</sequence>
<dbReference type="PANTHER" id="PTHR10166">
    <property type="entry name" value="VOLTAGE-DEPENDENT CALCIUM CHANNEL SUBUNIT ALPHA-2/DELTA-RELATED"/>
    <property type="match status" value="1"/>
</dbReference>
<dbReference type="FunFam" id="3.30.450.20:FF:000029">
    <property type="entry name" value="VWFA and cache domain-containing protein 1"/>
    <property type="match status" value="1"/>
</dbReference>
<evidence type="ECO:0000256" key="9">
    <source>
        <dbReference type="ARBA" id="ARBA00022989"/>
    </source>
</evidence>
<evidence type="ECO:0000256" key="3">
    <source>
        <dbReference type="ARBA" id="ARBA00022448"/>
    </source>
</evidence>
<evidence type="ECO:0000256" key="13">
    <source>
        <dbReference type="ARBA" id="ARBA00053598"/>
    </source>
</evidence>
<dbReference type="InterPro" id="IPR051173">
    <property type="entry name" value="Ca_channel_alpha-2/delta"/>
</dbReference>
<name>A0A8C1ZBJ0_CYPCA</name>